<feature type="transmembrane region" description="Helical" evidence="6">
    <location>
        <begin position="251"/>
        <end position="274"/>
    </location>
</feature>
<dbReference type="GO" id="GO:0008643">
    <property type="term" value="P:carbohydrate transport"/>
    <property type="evidence" value="ECO:0007669"/>
    <property type="project" value="InterPro"/>
</dbReference>
<evidence type="ECO:0000256" key="3">
    <source>
        <dbReference type="ARBA" id="ARBA00022989"/>
    </source>
</evidence>
<dbReference type="HOGENOM" id="CLU_384377_0_0_11"/>
<feature type="transmembrane region" description="Helical" evidence="6">
    <location>
        <begin position="100"/>
        <end position="122"/>
    </location>
</feature>
<feature type="transmembrane region" description="Helical" evidence="6">
    <location>
        <begin position="280"/>
        <end position="302"/>
    </location>
</feature>
<feature type="domain" description="Major facilitator superfamily (MFS) profile" evidence="7">
    <location>
        <begin position="28"/>
        <end position="452"/>
    </location>
</feature>
<dbReference type="NCBIfam" id="TIGR00792">
    <property type="entry name" value="gph"/>
    <property type="match status" value="1"/>
</dbReference>
<gene>
    <name evidence="8" type="ORF">B841_10575</name>
</gene>
<dbReference type="STRING" id="1224163.B841_10575"/>
<keyword evidence="3 6" id="KW-1133">Transmembrane helix</keyword>
<dbReference type="PATRIC" id="fig|1224163.3.peg.2133"/>
<feature type="transmembrane region" description="Helical" evidence="6">
    <location>
        <begin position="128"/>
        <end position="150"/>
    </location>
</feature>
<keyword evidence="2 6" id="KW-0812">Transmembrane</keyword>
<feature type="transmembrane region" description="Helical" evidence="6">
    <location>
        <begin position="171"/>
        <end position="189"/>
    </location>
</feature>
<accession>S5SWY5</accession>
<dbReference type="eggNOG" id="COG1102">
    <property type="taxonomic scope" value="Bacteria"/>
</dbReference>
<evidence type="ECO:0000313" key="8">
    <source>
        <dbReference type="EMBL" id="AGS35587.1"/>
    </source>
</evidence>
<dbReference type="GO" id="GO:0005886">
    <property type="term" value="C:plasma membrane"/>
    <property type="evidence" value="ECO:0007669"/>
    <property type="project" value="UniProtKB-SubCell"/>
</dbReference>
<feature type="transmembrane region" description="Helical" evidence="6">
    <location>
        <begin position="395"/>
        <end position="415"/>
    </location>
</feature>
<evidence type="ECO:0000256" key="5">
    <source>
        <dbReference type="SAM" id="MobiDB-lite"/>
    </source>
</evidence>
<dbReference type="PROSITE" id="PS50850">
    <property type="entry name" value="MFS"/>
    <property type="match status" value="1"/>
</dbReference>
<feature type="region of interest" description="Disordered" evidence="5">
    <location>
        <begin position="1"/>
        <end position="25"/>
    </location>
</feature>
<feature type="transmembrane region" description="Helical" evidence="6">
    <location>
        <begin position="314"/>
        <end position="332"/>
    </location>
</feature>
<proteinExistence type="predicted"/>
<dbReference type="InterPro" id="IPR036259">
    <property type="entry name" value="MFS_trans_sf"/>
</dbReference>
<evidence type="ECO:0000256" key="2">
    <source>
        <dbReference type="ARBA" id="ARBA00022692"/>
    </source>
</evidence>
<evidence type="ECO:0000256" key="4">
    <source>
        <dbReference type="ARBA" id="ARBA00023136"/>
    </source>
</evidence>
<organism evidence="8 9">
    <name type="scientific">Corynebacterium maris DSM 45190</name>
    <dbReference type="NCBI Taxonomy" id="1224163"/>
    <lineage>
        <taxon>Bacteria</taxon>
        <taxon>Bacillati</taxon>
        <taxon>Actinomycetota</taxon>
        <taxon>Actinomycetes</taxon>
        <taxon>Mycobacteriales</taxon>
        <taxon>Corynebacteriaceae</taxon>
        <taxon>Corynebacterium</taxon>
    </lineage>
</organism>
<dbReference type="Gene3D" id="1.20.1250.20">
    <property type="entry name" value="MFS general substrate transporter like domains"/>
    <property type="match status" value="2"/>
</dbReference>
<dbReference type="Gene3D" id="3.40.50.300">
    <property type="entry name" value="P-loop containing nucleotide triphosphate hydrolases"/>
    <property type="match status" value="1"/>
</dbReference>
<dbReference type="EMBL" id="CP003924">
    <property type="protein sequence ID" value="AGS35587.1"/>
    <property type="molecule type" value="Genomic_DNA"/>
</dbReference>
<feature type="transmembrane region" description="Helical" evidence="6">
    <location>
        <begin position="50"/>
        <end position="71"/>
    </location>
</feature>
<dbReference type="GO" id="GO:0015293">
    <property type="term" value="F:symporter activity"/>
    <property type="evidence" value="ECO:0007669"/>
    <property type="project" value="InterPro"/>
</dbReference>
<dbReference type="eggNOG" id="COG2211">
    <property type="taxonomic scope" value="Bacteria"/>
</dbReference>
<sequence>MVFHEEETVSTTTTPKASAPSGSMPSHRVLTYSLGDVANNLSFMMTSMFLMVYMTDIVGLSAGVAGAIYGVTKIWAGFADLIAGNVVDKTNSRWGRLRPYLLFGPAPLAVFFVALFSTPAGLDEVAAIAWIFIFDALFQLAYSFVNIPYGSLASAMTQDPVDRSKLSGSRAIASSLASVALAWVVAPQFEDTQGDGIRMQFMITCIILAVIAIVLYLICFANSREVVPRAAGRISFRQTFKMLRQNRPLQILLLTALLFLTSNFVFNAVGLYYVRAITGNAAYFAFLQLAQTIGMIFFASFAPAITRRYGKRNGYMLAALLAAVGYAMIFFIPGGTLSIALVAWFIVGLGVGGSNAMMFSMQADTVDYGEWKTGIRSEGGSYSILSFTRKVGQGIGGWVGGFVIGVFGYAAGVAVLEGSTVAMGLRVATGAIPAILALAAMISVMFYRLDSATHMQVVEDLTERRTQNAIAGAKGVDAERTLVGESNLGDGRTTLMRRPGTPNPPIVTIFGQRGSGATEISPMVAELLQVPYIGQKFSSQTLAQADRTTLLSDSGFNRWMRNLSYSGSQNTDMAVAMDTASNHRIAQDNTKSVLADAENGGVLLGRNGALVLGPVVGTLHVRLIAPLDKRIERVMHKAGLSASAAAEQCEIEDRLRAEMSRKLYKWDPNVDEEYDLVINTASTTYKQVAELIVEMYRSKYPENVPPQNQAGN</sequence>
<dbReference type="CDD" id="cd17332">
    <property type="entry name" value="MFS_MelB_like"/>
    <property type="match status" value="1"/>
</dbReference>
<dbReference type="SUPFAM" id="SSF52540">
    <property type="entry name" value="P-loop containing nucleoside triphosphate hydrolases"/>
    <property type="match status" value="1"/>
</dbReference>
<dbReference type="Pfam" id="PF13347">
    <property type="entry name" value="MFS_2"/>
    <property type="match status" value="1"/>
</dbReference>
<name>S5SWY5_9CORY</name>
<dbReference type="PANTHER" id="PTHR11328">
    <property type="entry name" value="MAJOR FACILITATOR SUPERFAMILY DOMAIN-CONTAINING PROTEIN"/>
    <property type="match status" value="1"/>
</dbReference>
<keyword evidence="9" id="KW-1185">Reference proteome</keyword>
<evidence type="ECO:0000256" key="6">
    <source>
        <dbReference type="SAM" id="Phobius"/>
    </source>
</evidence>
<dbReference type="AlphaFoldDB" id="S5SWY5"/>
<feature type="transmembrane region" description="Helical" evidence="6">
    <location>
        <begin position="427"/>
        <end position="447"/>
    </location>
</feature>
<dbReference type="SUPFAM" id="SSF103473">
    <property type="entry name" value="MFS general substrate transporter"/>
    <property type="match status" value="1"/>
</dbReference>
<dbReference type="Proteomes" id="UP000015388">
    <property type="component" value="Chromosome"/>
</dbReference>
<comment type="subcellular location">
    <subcellularLocation>
        <location evidence="1">Cell membrane</location>
        <topology evidence="1">Multi-pass membrane protein</topology>
    </subcellularLocation>
</comment>
<dbReference type="InterPro" id="IPR001927">
    <property type="entry name" value="Na/Gal_symport"/>
</dbReference>
<feature type="transmembrane region" description="Helical" evidence="6">
    <location>
        <begin position="201"/>
        <end position="221"/>
    </location>
</feature>
<dbReference type="InterPro" id="IPR027417">
    <property type="entry name" value="P-loop_NTPase"/>
</dbReference>
<dbReference type="KEGG" id="cmd:B841_10575"/>
<dbReference type="PANTHER" id="PTHR11328:SF24">
    <property type="entry name" value="MAJOR FACILITATOR SUPERFAMILY (MFS) PROFILE DOMAIN-CONTAINING PROTEIN"/>
    <property type="match status" value="1"/>
</dbReference>
<dbReference type="InterPro" id="IPR020846">
    <property type="entry name" value="MFS_dom"/>
</dbReference>
<reference evidence="8 9" key="1">
    <citation type="submission" date="2012-11" db="EMBL/GenBank/DDBJ databases">
        <title>The complete genome sequence of Corynebacterium maris Coryn-1 (=DSM 45190).</title>
        <authorList>
            <person name="Schaffert L."/>
            <person name="Albersmeier A."/>
            <person name="Kalinowski J."/>
            <person name="Ruckert C."/>
        </authorList>
    </citation>
    <scope>NUCLEOTIDE SEQUENCE [LARGE SCALE GENOMIC DNA]</scope>
    <source>
        <strain evidence="9">Coryn-1</strain>
    </source>
</reference>
<evidence type="ECO:0000313" key="9">
    <source>
        <dbReference type="Proteomes" id="UP000015388"/>
    </source>
</evidence>
<evidence type="ECO:0000259" key="7">
    <source>
        <dbReference type="PROSITE" id="PS50850"/>
    </source>
</evidence>
<dbReference type="GO" id="GO:0006814">
    <property type="term" value="P:sodium ion transport"/>
    <property type="evidence" value="ECO:0007669"/>
    <property type="project" value="InterPro"/>
</dbReference>
<dbReference type="InterPro" id="IPR039672">
    <property type="entry name" value="MFS_2"/>
</dbReference>
<protein>
    <recommendedName>
        <fullName evidence="7">Major facilitator superfamily (MFS) profile domain-containing protein</fullName>
    </recommendedName>
</protein>
<keyword evidence="4 6" id="KW-0472">Membrane</keyword>
<evidence type="ECO:0000256" key="1">
    <source>
        <dbReference type="ARBA" id="ARBA00004651"/>
    </source>
</evidence>
<dbReference type="Pfam" id="PF13189">
    <property type="entry name" value="Cytidylate_kin2"/>
    <property type="match status" value="1"/>
</dbReference>